<dbReference type="RefSeq" id="WP_002517184.1">
    <property type="nucleotide sequence ID" value="NZ_AP019664.1"/>
</dbReference>
<comment type="function">
    <text evidence="6 9">Catalyzes cyclization of the linear tetrapyrrole, hydroxymethylbilane, to the macrocyclic uroporphyrinogen III.</text>
</comment>
<dbReference type="Proteomes" id="UP000226191">
    <property type="component" value="Unassembled WGS sequence"/>
</dbReference>
<dbReference type="GO" id="GO:0006780">
    <property type="term" value="P:uroporphyrinogen III biosynthetic process"/>
    <property type="evidence" value="ECO:0007669"/>
    <property type="project" value="UniProtKB-UniRule"/>
</dbReference>
<keyword evidence="4 9" id="KW-0456">Lyase</keyword>
<dbReference type="InterPro" id="IPR039793">
    <property type="entry name" value="UROS/Hem4"/>
</dbReference>
<dbReference type="EMBL" id="MVCE01000002">
    <property type="protein sequence ID" value="PGF35019.1"/>
    <property type="molecule type" value="Genomic_DNA"/>
</dbReference>
<organism evidence="10 11">
    <name type="scientific">Cutibacterium acnes</name>
    <name type="common">Propionibacterium acnes</name>
    <dbReference type="NCBI Taxonomy" id="1747"/>
    <lineage>
        <taxon>Bacteria</taxon>
        <taxon>Bacillati</taxon>
        <taxon>Actinomycetota</taxon>
        <taxon>Actinomycetes</taxon>
        <taxon>Propionibacteriales</taxon>
        <taxon>Propionibacteriaceae</taxon>
        <taxon>Cutibacterium</taxon>
    </lineage>
</organism>
<dbReference type="GO" id="GO:0004852">
    <property type="term" value="F:uroporphyrinogen-III synthase activity"/>
    <property type="evidence" value="ECO:0007669"/>
    <property type="project" value="UniProtKB-UniRule"/>
</dbReference>
<evidence type="ECO:0000256" key="4">
    <source>
        <dbReference type="ARBA" id="ARBA00023239"/>
    </source>
</evidence>
<dbReference type="PANTHER" id="PTHR38042:SF1">
    <property type="entry name" value="UROPORPHYRINOGEN-III SYNTHASE, CHLOROPLASTIC"/>
    <property type="match status" value="1"/>
</dbReference>
<evidence type="ECO:0000256" key="9">
    <source>
        <dbReference type="RuleBase" id="RU366031"/>
    </source>
</evidence>
<evidence type="ECO:0000256" key="8">
    <source>
        <dbReference type="ARBA" id="ARBA00048617"/>
    </source>
</evidence>
<keyword evidence="5 9" id="KW-0627">Porphyrin biosynthesis</keyword>
<gene>
    <name evidence="10" type="ORF">B1B09_05245</name>
</gene>
<dbReference type="OrthoDB" id="9815856at2"/>
<dbReference type="Pfam" id="PF02602">
    <property type="entry name" value="HEM4"/>
    <property type="match status" value="1"/>
</dbReference>
<dbReference type="GeneID" id="92856288"/>
<comment type="similarity">
    <text evidence="2 9">Belongs to the uroporphyrinogen-III synthase family.</text>
</comment>
<dbReference type="SUPFAM" id="SSF69618">
    <property type="entry name" value="HemD-like"/>
    <property type="match status" value="1"/>
</dbReference>
<evidence type="ECO:0000313" key="10">
    <source>
        <dbReference type="EMBL" id="PGF35019.1"/>
    </source>
</evidence>
<sequence length="241" mass="25178">MTTNPADLVKPPVVVPRDDSHDKFVTTLKQAGYGVIHTALTRTVTLPDAERLTAPDLWQADWLVVTSKTTVGLLPTPLPNPNIKVAAVGAATSAALRTRGIDVDFVPENHSGAGLVAEWPGGVASILLPASQLTADTVPLGLTKVGCTVNRLEIYTTAAVEKLPEVIAQSWPSVGVVVVTASSVGRALVELVEPLGWRRQKLVALGKPTARTLEVLGHPAHAVASSPTPEAVLEAVESLVA</sequence>
<dbReference type="CDD" id="cd06578">
    <property type="entry name" value="HemD"/>
    <property type="match status" value="1"/>
</dbReference>
<evidence type="ECO:0000313" key="11">
    <source>
        <dbReference type="Proteomes" id="UP000226191"/>
    </source>
</evidence>
<evidence type="ECO:0000256" key="6">
    <source>
        <dbReference type="ARBA" id="ARBA00037589"/>
    </source>
</evidence>
<comment type="caution">
    <text evidence="10">The sequence shown here is derived from an EMBL/GenBank/DDBJ whole genome shotgun (WGS) entry which is preliminary data.</text>
</comment>
<dbReference type="Gene3D" id="3.40.50.10090">
    <property type="match status" value="2"/>
</dbReference>
<evidence type="ECO:0000256" key="5">
    <source>
        <dbReference type="ARBA" id="ARBA00023244"/>
    </source>
</evidence>
<dbReference type="AlphaFoldDB" id="A0A2B7ICF7"/>
<protein>
    <recommendedName>
        <fullName evidence="7 9">Uroporphyrinogen-III synthase</fullName>
        <ecNumber evidence="3 9">4.2.1.75</ecNumber>
    </recommendedName>
</protein>
<dbReference type="GO" id="GO:0006782">
    <property type="term" value="P:protoporphyrinogen IX biosynthetic process"/>
    <property type="evidence" value="ECO:0007669"/>
    <property type="project" value="UniProtKB-UniRule"/>
</dbReference>
<dbReference type="InterPro" id="IPR003754">
    <property type="entry name" value="4pyrrol_synth_uPrphyn_synth"/>
</dbReference>
<proteinExistence type="inferred from homology"/>
<accession>A0A2B7ICF7</accession>
<comment type="pathway">
    <text evidence="1 9">Porphyrin-containing compound metabolism; protoporphyrin-IX biosynthesis; coproporphyrinogen-III from 5-aminolevulinate: step 3/4.</text>
</comment>
<name>A0A2B7ICF7_CUTAC</name>
<dbReference type="PANTHER" id="PTHR38042">
    <property type="entry name" value="UROPORPHYRINOGEN-III SYNTHASE, CHLOROPLASTIC"/>
    <property type="match status" value="1"/>
</dbReference>
<evidence type="ECO:0000256" key="7">
    <source>
        <dbReference type="ARBA" id="ARBA00040167"/>
    </source>
</evidence>
<dbReference type="EC" id="4.2.1.75" evidence="3 9"/>
<evidence type="ECO:0000256" key="1">
    <source>
        <dbReference type="ARBA" id="ARBA00004772"/>
    </source>
</evidence>
<reference evidence="10 11" key="1">
    <citation type="submission" date="2017-02" db="EMBL/GenBank/DDBJ databases">
        <title>Prevalence of linear plasmids in Cutibacterium acnes isolates obtained from cancerous prostatic tissue.</title>
        <authorList>
            <person name="Davidsson S."/>
            <person name="Bruggemann H."/>
        </authorList>
    </citation>
    <scope>NUCLEOTIDE SEQUENCE [LARGE SCALE GENOMIC DNA]</scope>
    <source>
        <strain evidence="10 11">11-78</strain>
    </source>
</reference>
<comment type="catalytic activity">
    <reaction evidence="8 9">
        <text>hydroxymethylbilane = uroporphyrinogen III + H2O</text>
        <dbReference type="Rhea" id="RHEA:18965"/>
        <dbReference type="ChEBI" id="CHEBI:15377"/>
        <dbReference type="ChEBI" id="CHEBI:57308"/>
        <dbReference type="ChEBI" id="CHEBI:57845"/>
        <dbReference type="EC" id="4.2.1.75"/>
    </reaction>
</comment>
<dbReference type="InterPro" id="IPR036108">
    <property type="entry name" value="4pyrrol_syn_uPrphyn_synt_sf"/>
</dbReference>
<evidence type="ECO:0000256" key="2">
    <source>
        <dbReference type="ARBA" id="ARBA00008133"/>
    </source>
</evidence>
<evidence type="ECO:0000256" key="3">
    <source>
        <dbReference type="ARBA" id="ARBA00013109"/>
    </source>
</evidence>